<sequence>MWITSALRMCAGSSCSRATSWASPIHVTSTHCTELKTLLDYCHGLYVLANSCRQPTTQVARELNNEALLTEGRLGVRNILRDEMAVNLHVVSEHVETHGARGRGQSPPRRELMALITGLFSDHLFVWNHYASKCTNRLTTTETTAGMSANQCKPRTGRQGAAIRYMIVAAYRSVLPLEKLHCATQPMHSLISSKPFRVGGVSLLEQFHTPYPRVAEPRCRGASSLGRHERRGPRPVRYCAARWRLASAVNTFGWKLQVGSQTSCSYKECARAVVRQQRGAAPPPAHANYEEEGRRTDSGEKIIQDVLEENEQTLIEDRPKYVCIRKSWD</sequence>
<evidence type="ECO:0000313" key="2">
    <source>
        <dbReference type="EMBL" id="CAH2211794.1"/>
    </source>
</evidence>
<evidence type="ECO:0000313" key="3">
    <source>
        <dbReference type="Proteomes" id="UP000838756"/>
    </source>
</evidence>
<feature type="region of interest" description="Disordered" evidence="1">
    <location>
        <begin position="277"/>
        <end position="298"/>
    </location>
</feature>
<organism evidence="2 3">
    <name type="scientific">Pararge aegeria aegeria</name>
    <dbReference type="NCBI Taxonomy" id="348720"/>
    <lineage>
        <taxon>Eukaryota</taxon>
        <taxon>Metazoa</taxon>
        <taxon>Ecdysozoa</taxon>
        <taxon>Arthropoda</taxon>
        <taxon>Hexapoda</taxon>
        <taxon>Insecta</taxon>
        <taxon>Pterygota</taxon>
        <taxon>Neoptera</taxon>
        <taxon>Endopterygota</taxon>
        <taxon>Lepidoptera</taxon>
        <taxon>Glossata</taxon>
        <taxon>Ditrysia</taxon>
        <taxon>Papilionoidea</taxon>
        <taxon>Nymphalidae</taxon>
        <taxon>Satyrinae</taxon>
        <taxon>Satyrini</taxon>
        <taxon>Parargina</taxon>
        <taxon>Pararge</taxon>
    </lineage>
</organism>
<keyword evidence="3" id="KW-1185">Reference proteome</keyword>
<dbReference type="EMBL" id="CAKXAJ010011105">
    <property type="protein sequence ID" value="CAH2211794.1"/>
    <property type="molecule type" value="Genomic_DNA"/>
</dbReference>
<proteinExistence type="predicted"/>
<name>A0A8S4QLM8_9NEOP</name>
<gene>
    <name evidence="2" type="primary">jg24665</name>
    <name evidence="2" type="ORF">PAEG_LOCUS3466</name>
</gene>
<protein>
    <submittedName>
        <fullName evidence="2">Jg24665 protein</fullName>
    </submittedName>
</protein>
<comment type="caution">
    <text evidence="2">The sequence shown here is derived from an EMBL/GenBank/DDBJ whole genome shotgun (WGS) entry which is preliminary data.</text>
</comment>
<reference evidence="2" key="1">
    <citation type="submission" date="2022-03" db="EMBL/GenBank/DDBJ databases">
        <authorList>
            <person name="Lindestad O."/>
        </authorList>
    </citation>
    <scope>NUCLEOTIDE SEQUENCE</scope>
</reference>
<accession>A0A8S4QLM8</accession>
<dbReference type="AlphaFoldDB" id="A0A8S4QLM8"/>
<evidence type="ECO:0000256" key="1">
    <source>
        <dbReference type="SAM" id="MobiDB-lite"/>
    </source>
</evidence>
<feature type="compositionally biased region" description="Basic and acidic residues" evidence="1">
    <location>
        <begin position="288"/>
        <end position="298"/>
    </location>
</feature>
<dbReference type="Proteomes" id="UP000838756">
    <property type="component" value="Unassembled WGS sequence"/>
</dbReference>